<protein>
    <submittedName>
        <fullName evidence="1">Uncharacterized protein</fullName>
    </submittedName>
</protein>
<sequence length="39" mass="4287">MDPPLHSCRPSPLYGSYALNDIMNTTNYIVSASFGIVKI</sequence>
<reference evidence="1" key="1">
    <citation type="submission" date="2014-09" db="EMBL/GenBank/DDBJ databases">
        <authorList>
            <person name="Magalhaes I.L.F."/>
            <person name="Oliveira U."/>
            <person name="Santos F.R."/>
            <person name="Vidigal T.H.D.A."/>
            <person name="Brescovit A.D."/>
            <person name="Santos A.J."/>
        </authorList>
    </citation>
    <scope>NUCLEOTIDE SEQUENCE</scope>
    <source>
        <tissue evidence="1">Shoot tissue taken approximately 20 cm above the soil surface</tissue>
    </source>
</reference>
<accession>A0A0A9AL07</accession>
<dbReference type="EMBL" id="GBRH01245506">
    <property type="protein sequence ID" value="JAD52389.1"/>
    <property type="molecule type" value="Transcribed_RNA"/>
</dbReference>
<evidence type="ECO:0000313" key="1">
    <source>
        <dbReference type="EMBL" id="JAD52389.1"/>
    </source>
</evidence>
<name>A0A0A9AL07_ARUDO</name>
<dbReference type="AlphaFoldDB" id="A0A0A9AL07"/>
<proteinExistence type="predicted"/>
<reference evidence="1" key="2">
    <citation type="journal article" date="2015" name="Data Brief">
        <title>Shoot transcriptome of the giant reed, Arundo donax.</title>
        <authorList>
            <person name="Barrero R.A."/>
            <person name="Guerrero F.D."/>
            <person name="Moolhuijzen P."/>
            <person name="Goolsby J.A."/>
            <person name="Tidwell J."/>
            <person name="Bellgard S.E."/>
            <person name="Bellgard M.I."/>
        </authorList>
    </citation>
    <scope>NUCLEOTIDE SEQUENCE</scope>
    <source>
        <tissue evidence="1">Shoot tissue taken approximately 20 cm above the soil surface</tissue>
    </source>
</reference>
<organism evidence="1">
    <name type="scientific">Arundo donax</name>
    <name type="common">Giant reed</name>
    <name type="synonym">Donax arundinaceus</name>
    <dbReference type="NCBI Taxonomy" id="35708"/>
    <lineage>
        <taxon>Eukaryota</taxon>
        <taxon>Viridiplantae</taxon>
        <taxon>Streptophyta</taxon>
        <taxon>Embryophyta</taxon>
        <taxon>Tracheophyta</taxon>
        <taxon>Spermatophyta</taxon>
        <taxon>Magnoliopsida</taxon>
        <taxon>Liliopsida</taxon>
        <taxon>Poales</taxon>
        <taxon>Poaceae</taxon>
        <taxon>PACMAD clade</taxon>
        <taxon>Arundinoideae</taxon>
        <taxon>Arundineae</taxon>
        <taxon>Arundo</taxon>
    </lineage>
</organism>